<dbReference type="InterPro" id="IPR025987">
    <property type="entry name" value="GW_dom"/>
</dbReference>
<dbReference type="EMBL" id="JAHUZB010000007">
    <property type="protein sequence ID" value="MBV7392014.1"/>
    <property type="molecule type" value="Genomic_DNA"/>
</dbReference>
<dbReference type="PROSITE" id="PS52029">
    <property type="entry name" value="LD_TPASE"/>
    <property type="match status" value="1"/>
</dbReference>
<reference evidence="4 5" key="1">
    <citation type="submission" date="2021-06" db="EMBL/GenBank/DDBJ databases">
        <title>Enterococcus alishanensis sp. nov., a novel lactic acid bacterium isolated from fresh coffee beans.</title>
        <authorList>
            <person name="Chen Y.-S."/>
        </authorList>
    </citation>
    <scope>NUCLEOTIDE SEQUENCE [LARGE SCALE GENOMIC DNA]</scope>
    <source>
        <strain evidence="4 5">ALS3</strain>
    </source>
</reference>
<accession>A0ABS6TGD0</accession>
<dbReference type="CDD" id="cd16913">
    <property type="entry name" value="YkuD_like"/>
    <property type="match status" value="1"/>
</dbReference>
<keyword evidence="1" id="KW-0573">Peptidoglycan synthesis</keyword>
<comment type="pathway">
    <text evidence="1">Cell wall biogenesis; peptidoglycan biosynthesis.</text>
</comment>
<dbReference type="RefSeq" id="WP_218327227.1">
    <property type="nucleotide sequence ID" value="NZ_JAHUZB010000007.1"/>
</dbReference>
<feature type="chain" id="PRO_5046504243" evidence="2">
    <location>
        <begin position="25"/>
        <end position="392"/>
    </location>
</feature>
<evidence type="ECO:0000313" key="4">
    <source>
        <dbReference type="EMBL" id="MBV7392014.1"/>
    </source>
</evidence>
<feature type="active site" description="Proton donor/acceptor" evidence="1">
    <location>
        <position position="337"/>
    </location>
</feature>
<feature type="signal peptide" evidence="2">
    <location>
        <begin position="1"/>
        <end position="24"/>
    </location>
</feature>
<gene>
    <name evidence="4" type="ORF">KUA55_15135</name>
</gene>
<dbReference type="Pfam" id="PF13457">
    <property type="entry name" value="GW"/>
    <property type="match status" value="1"/>
</dbReference>
<evidence type="ECO:0000313" key="5">
    <source>
        <dbReference type="Proteomes" id="UP000774130"/>
    </source>
</evidence>
<keyword evidence="2" id="KW-0732">Signal</keyword>
<dbReference type="Pfam" id="PF03734">
    <property type="entry name" value="YkuD"/>
    <property type="match status" value="1"/>
</dbReference>
<proteinExistence type="predicted"/>
<dbReference type="Pfam" id="PF18885">
    <property type="entry name" value="DUF5648"/>
    <property type="match status" value="1"/>
</dbReference>
<sequence>MKKILLSVFGILAAISCFSSSASAANQGSQKMYRMYNPNSGEHFYTANLGERDNLVNLGWNYEGIGWVAPQASDQPVYRMYNENASDHHYTLSRGEADYLVEQGWKDEGIGWYSSETEELAIYRAYNPNAVSGSHHYTYDKNEINSLVDVGWKDEAIGWYGISEPTYDGESIHSINRLTNRHGRVSNTDILNAAQTGNSSVVGNTANYANLVATLKTEVKTNYGTYYEIAFPDTAIGWVEASAITEVKDYWRYTTGGPYPSLAVPNLNIEVSYNNKRTYIKSGADVIYTMLSQNVNSKYQALTGNYQINGYRADTFWSLWGGANYAVGWQDALYLFHSVPITSKNGPYDASSGERLGVVGDGVSAGCVILSVEDSKWLYENIPTGTPVNIHW</sequence>
<feature type="active site" description="Nucleophile" evidence="1">
    <location>
        <position position="367"/>
    </location>
</feature>
<keyword evidence="1" id="KW-0961">Cell wall biogenesis/degradation</keyword>
<evidence type="ECO:0000256" key="2">
    <source>
        <dbReference type="SAM" id="SignalP"/>
    </source>
</evidence>
<keyword evidence="1" id="KW-0133">Cell shape</keyword>
<dbReference type="PROSITE" id="PS51257">
    <property type="entry name" value="PROKAR_LIPOPROTEIN"/>
    <property type="match status" value="1"/>
</dbReference>
<name>A0ABS6TGD0_9ENTE</name>
<protein>
    <submittedName>
        <fullName evidence="4">L,D-transpeptidase family protein</fullName>
    </submittedName>
</protein>
<evidence type="ECO:0000259" key="3">
    <source>
        <dbReference type="PROSITE" id="PS52029"/>
    </source>
</evidence>
<comment type="caution">
    <text evidence="4">The sequence shown here is derived from an EMBL/GenBank/DDBJ whole genome shotgun (WGS) entry which is preliminary data.</text>
</comment>
<feature type="domain" description="L,D-TPase catalytic" evidence="3">
    <location>
        <begin position="267"/>
        <end position="391"/>
    </location>
</feature>
<keyword evidence="5" id="KW-1185">Reference proteome</keyword>
<dbReference type="Proteomes" id="UP000774130">
    <property type="component" value="Unassembled WGS sequence"/>
</dbReference>
<evidence type="ECO:0000256" key="1">
    <source>
        <dbReference type="PROSITE-ProRule" id="PRU01373"/>
    </source>
</evidence>
<organism evidence="4 5">
    <name type="scientific">Enterococcus alishanensis</name>
    <dbReference type="NCBI Taxonomy" id="1303817"/>
    <lineage>
        <taxon>Bacteria</taxon>
        <taxon>Bacillati</taxon>
        <taxon>Bacillota</taxon>
        <taxon>Bacilli</taxon>
        <taxon>Lactobacillales</taxon>
        <taxon>Enterococcaceae</taxon>
        <taxon>Enterococcus</taxon>
    </lineage>
</organism>
<dbReference type="InterPro" id="IPR005490">
    <property type="entry name" value="LD_TPept_cat_dom"/>
</dbReference>
<dbReference type="InterPro" id="IPR043708">
    <property type="entry name" value="DUF5648"/>
</dbReference>